<organism evidence="1 2">
    <name type="scientific">Ambispora leptoticha</name>
    <dbReference type="NCBI Taxonomy" id="144679"/>
    <lineage>
        <taxon>Eukaryota</taxon>
        <taxon>Fungi</taxon>
        <taxon>Fungi incertae sedis</taxon>
        <taxon>Mucoromycota</taxon>
        <taxon>Glomeromycotina</taxon>
        <taxon>Glomeromycetes</taxon>
        <taxon>Archaeosporales</taxon>
        <taxon>Ambisporaceae</taxon>
        <taxon>Ambispora</taxon>
    </lineage>
</organism>
<reference evidence="1" key="1">
    <citation type="submission" date="2021-06" db="EMBL/GenBank/DDBJ databases">
        <authorList>
            <person name="Kallberg Y."/>
            <person name="Tangrot J."/>
            <person name="Rosling A."/>
        </authorList>
    </citation>
    <scope>NUCLEOTIDE SEQUENCE</scope>
    <source>
        <strain evidence="1">FL130A</strain>
    </source>
</reference>
<keyword evidence="2" id="KW-1185">Reference proteome</keyword>
<dbReference type="Proteomes" id="UP000789508">
    <property type="component" value="Unassembled WGS sequence"/>
</dbReference>
<dbReference type="EMBL" id="CAJVPS010000115">
    <property type="protein sequence ID" value="CAG8453905.1"/>
    <property type="molecule type" value="Genomic_DNA"/>
</dbReference>
<dbReference type="OrthoDB" id="2411218at2759"/>
<evidence type="ECO:0000313" key="2">
    <source>
        <dbReference type="Proteomes" id="UP000789508"/>
    </source>
</evidence>
<comment type="caution">
    <text evidence="1">The sequence shown here is derived from an EMBL/GenBank/DDBJ whole genome shotgun (WGS) entry which is preliminary data.</text>
</comment>
<protein>
    <submittedName>
        <fullName evidence="1">9612_t:CDS:1</fullName>
    </submittedName>
</protein>
<dbReference type="AlphaFoldDB" id="A0A9N8YY60"/>
<name>A0A9N8YY60_9GLOM</name>
<accession>A0A9N8YY60</accession>
<evidence type="ECO:0000313" key="1">
    <source>
        <dbReference type="EMBL" id="CAG8453905.1"/>
    </source>
</evidence>
<proteinExistence type="predicted"/>
<sequence>MSTSASTFAGEKVSLPTINEVKTWNLPLHIPIVASNEGIYASDASLVTQREKPSPGLIQMIQRNHIVPIRSPAIYFGDAKDDYSFEVYVKEKSGKTWNELLNSKSSTVVFFDEDASDLPTLATPVKLTLKHIVTMHSRKEGNEEIIGLQLFDEEFEEMMDKITSILELQSKVSQRLKLSRLRNTMNCDTGDTLLERQFQMEIYVTILSLLPAIYFISPNGGKKLCSDGFVDFHINGIDGDLSWFIKLLVEGHDAKRHFERF</sequence>
<gene>
    <name evidence="1" type="ORF">ALEPTO_LOCUS1168</name>
</gene>